<evidence type="ECO:0000256" key="1">
    <source>
        <dbReference type="SAM" id="MobiDB-lite"/>
    </source>
</evidence>
<evidence type="ECO:0000256" key="2">
    <source>
        <dbReference type="SAM" id="Phobius"/>
    </source>
</evidence>
<feature type="transmembrane region" description="Helical" evidence="2">
    <location>
        <begin position="175"/>
        <end position="198"/>
    </location>
</feature>
<organism evidence="3 4">
    <name type="scientific">Dictyostelium purpureum</name>
    <name type="common">Slime mold</name>
    <dbReference type="NCBI Taxonomy" id="5786"/>
    <lineage>
        <taxon>Eukaryota</taxon>
        <taxon>Amoebozoa</taxon>
        <taxon>Evosea</taxon>
        <taxon>Eumycetozoa</taxon>
        <taxon>Dictyostelia</taxon>
        <taxon>Dictyosteliales</taxon>
        <taxon>Dictyosteliaceae</taxon>
        <taxon>Dictyostelium</taxon>
    </lineage>
</organism>
<dbReference type="EMBL" id="GL871147">
    <property type="protein sequence ID" value="EGC33333.1"/>
    <property type="molecule type" value="Genomic_DNA"/>
</dbReference>
<keyword evidence="2" id="KW-0472">Membrane</keyword>
<feature type="transmembrane region" description="Helical" evidence="2">
    <location>
        <begin position="411"/>
        <end position="439"/>
    </location>
</feature>
<dbReference type="eggNOG" id="ENOG502RDU5">
    <property type="taxonomic scope" value="Eukaryota"/>
</dbReference>
<dbReference type="Proteomes" id="UP000001064">
    <property type="component" value="Unassembled WGS sequence"/>
</dbReference>
<dbReference type="FunCoup" id="F0ZRU9">
    <property type="interactions" value="398"/>
</dbReference>
<feature type="region of interest" description="Disordered" evidence="1">
    <location>
        <begin position="52"/>
        <end position="71"/>
    </location>
</feature>
<dbReference type="PANTHER" id="PTHR31331">
    <property type="entry name" value="LCCL DOMAIN PROTEIN (AFU_ORTHOLOGUE AFUA_5G08630)"/>
    <property type="match status" value="1"/>
</dbReference>
<dbReference type="InParanoid" id="F0ZRU9"/>
<feature type="transmembrane region" description="Helical" evidence="2">
    <location>
        <begin position="218"/>
        <end position="238"/>
    </location>
</feature>
<accession>F0ZRU9</accession>
<dbReference type="AlphaFoldDB" id="F0ZRU9"/>
<feature type="transmembrane region" description="Helical" evidence="2">
    <location>
        <begin position="377"/>
        <end position="399"/>
    </location>
</feature>
<dbReference type="GeneID" id="10504495"/>
<dbReference type="OrthoDB" id="441660at2759"/>
<protein>
    <submittedName>
        <fullName evidence="3">Uncharacterized protein</fullName>
    </submittedName>
</protein>
<name>F0ZRU9_DICPU</name>
<feature type="transmembrane region" description="Helical" evidence="2">
    <location>
        <begin position="351"/>
        <end position="371"/>
    </location>
</feature>
<sequence>MIGNNNNNNNNSLNNNNNNDNNSNNINNVNNNNEENNFSIQQQFYSQRRNSLTYNMDNSNGNNNELAGGGNHTLTEYEYRDADYDSNRDEEEEEDIISSINENTTETKSLLEDIRISSSIDNIISINEVPTDHPPVIVTIKDDKIITTTTTTITTTTTKKHTKPQGMCYDGRRNYILMVDAVVALVFVPIVYFSYYIPNLKMDHNEEVYKYWYYNIPFSKYALWMFCVIGGFAYVSVITEKRSVPFHCRYKRHRDFFQLLFAASLWFAIGGPSRALFGRNDYIVGLDDHITKNTQDGYSAAESFFYNYFAFFLSFLLGLHFTYLDRNLFLRSMGDKFGTPMLWKTFKASELMALIPVLLFILAMAALHIYLIIQDKLWEYFAIAYSIFFAVLIGVSLVFRKTHYLHMHHYFIFGSLVPLTGFQTVLSLISLGAVSGIAVEGVSRWSMGWLWYRGSRVL</sequence>
<dbReference type="InterPro" id="IPR051957">
    <property type="entry name" value="CRISP-LCCL_domain"/>
</dbReference>
<evidence type="ECO:0000313" key="4">
    <source>
        <dbReference type="Proteomes" id="UP000001064"/>
    </source>
</evidence>
<dbReference type="KEGG" id="dpp:DICPUDRAFT_154633"/>
<feature type="region of interest" description="Disordered" evidence="1">
    <location>
        <begin position="1"/>
        <end position="34"/>
    </location>
</feature>
<gene>
    <name evidence="3" type="ORF">DICPUDRAFT_154633</name>
</gene>
<evidence type="ECO:0000313" key="3">
    <source>
        <dbReference type="EMBL" id="EGC33333.1"/>
    </source>
</evidence>
<proteinExistence type="predicted"/>
<reference evidence="4" key="1">
    <citation type="journal article" date="2011" name="Genome Biol.">
        <title>Comparative genomics of the social amoebae Dictyostelium discoideum and Dictyostelium purpureum.</title>
        <authorList>
            <consortium name="US DOE Joint Genome Institute (JGI-PGF)"/>
            <person name="Sucgang R."/>
            <person name="Kuo A."/>
            <person name="Tian X."/>
            <person name="Salerno W."/>
            <person name="Parikh A."/>
            <person name="Feasley C.L."/>
            <person name="Dalin E."/>
            <person name="Tu H."/>
            <person name="Huang E."/>
            <person name="Barry K."/>
            <person name="Lindquist E."/>
            <person name="Shapiro H."/>
            <person name="Bruce D."/>
            <person name="Schmutz J."/>
            <person name="Salamov A."/>
            <person name="Fey P."/>
            <person name="Gaudet P."/>
            <person name="Anjard C."/>
            <person name="Babu M.M."/>
            <person name="Basu S."/>
            <person name="Bushmanova Y."/>
            <person name="van der Wel H."/>
            <person name="Katoh-Kurasawa M."/>
            <person name="Dinh C."/>
            <person name="Coutinho P.M."/>
            <person name="Saito T."/>
            <person name="Elias M."/>
            <person name="Schaap P."/>
            <person name="Kay R.R."/>
            <person name="Henrissat B."/>
            <person name="Eichinger L."/>
            <person name="Rivero F."/>
            <person name="Putnam N.H."/>
            <person name="West C.M."/>
            <person name="Loomis W.F."/>
            <person name="Chisholm R.L."/>
            <person name="Shaulsky G."/>
            <person name="Strassmann J.E."/>
            <person name="Queller D.C."/>
            <person name="Kuspa A."/>
            <person name="Grigoriev I.V."/>
        </authorList>
    </citation>
    <scope>NUCLEOTIDE SEQUENCE [LARGE SCALE GENOMIC DNA]</scope>
    <source>
        <strain evidence="4">QSDP1</strain>
    </source>
</reference>
<dbReference type="OMA" id="LWEYFAI"/>
<dbReference type="PANTHER" id="PTHR31331:SF1">
    <property type="entry name" value="CYSTEINE RICH SECRETORY PROTEIN LCCL DOMAIN CONTAINING 2"/>
    <property type="match status" value="1"/>
</dbReference>
<feature type="transmembrane region" description="Helical" evidence="2">
    <location>
        <begin position="305"/>
        <end position="324"/>
    </location>
</feature>
<dbReference type="VEuPathDB" id="AmoebaDB:DICPUDRAFT_154633"/>
<keyword evidence="4" id="KW-1185">Reference proteome</keyword>
<keyword evidence="2" id="KW-0812">Transmembrane</keyword>
<feature type="transmembrane region" description="Helical" evidence="2">
    <location>
        <begin position="259"/>
        <end position="277"/>
    </location>
</feature>
<keyword evidence="2" id="KW-1133">Transmembrane helix</keyword>
<dbReference type="RefSeq" id="XP_003290149.1">
    <property type="nucleotide sequence ID" value="XM_003290101.1"/>
</dbReference>